<name>A0A976IFW9_BRELC</name>
<organism evidence="1 2">
    <name type="scientific">Bremia lactucae</name>
    <name type="common">Lettuce downy mildew</name>
    <dbReference type="NCBI Taxonomy" id="4779"/>
    <lineage>
        <taxon>Eukaryota</taxon>
        <taxon>Sar</taxon>
        <taxon>Stramenopiles</taxon>
        <taxon>Oomycota</taxon>
        <taxon>Peronosporomycetes</taxon>
        <taxon>Peronosporales</taxon>
        <taxon>Peronosporaceae</taxon>
        <taxon>Bremia</taxon>
    </lineage>
</organism>
<dbReference type="KEGG" id="blac:94345997"/>
<evidence type="ECO:0000313" key="2">
    <source>
        <dbReference type="Proteomes" id="UP000294530"/>
    </source>
</evidence>
<protein>
    <submittedName>
        <fullName evidence="1">Uncharacterized protein</fullName>
    </submittedName>
</protein>
<comment type="caution">
    <text evidence="1">The sequence shown here is derived from an EMBL/GenBank/DDBJ whole genome shotgun (WGS) entry which is preliminary data.</text>
</comment>
<accession>A0A976IFW9</accession>
<dbReference type="GeneID" id="94345997"/>
<dbReference type="RefSeq" id="XP_067819698.1">
    <property type="nucleotide sequence ID" value="XM_067960326.1"/>
</dbReference>
<dbReference type="EMBL" id="SHOA02000010">
    <property type="protein sequence ID" value="TDH70199.1"/>
    <property type="molecule type" value="Genomic_DNA"/>
</dbReference>
<reference evidence="1 2" key="1">
    <citation type="journal article" date="2021" name="Genome Biol.">
        <title>AFLAP: assembly-free linkage analysis pipeline using k-mers from genome sequencing data.</title>
        <authorList>
            <person name="Fletcher K."/>
            <person name="Zhang L."/>
            <person name="Gil J."/>
            <person name="Han R."/>
            <person name="Cavanaugh K."/>
            <person name="Michelmore R."/>
        </authorList>
    </citation>
    <scope>NUCLEOTIDE SEQUENCE [LARGE SCALE GENOMIC DNA]</scope>
    <source>
        <strain evidence="1 2">SF5</strain>
    </source>
</reference>
<gene>
    <name evidence="1" type="ORF">CCR75_002228</name>
</gene>
<evidence type="ECO:0000313" key="1">
    <source>
        <dbReference type="EMBL" id="TDH70199.1"/>
    </source>
</evidence>
<proteinExistence type="predicted"/>
<dbReference type="AlphaFoldDB" id="A0A976IFW9"/>
<sequence>MGPRDSHQYTTGKNQYRPDKVTRRETLMREQNWSKERVPTNIRECPKCRIQDHHAKEATIKVGAAHSGGIRTAMEIELSYGQFVLVTLKMGKL</sequence>
<keyword evidence="2" id="KW-1185">Reference proteome</keyword>
<dbReference type="Proteomes" id="UP000294530">
    <property type="component" value="Unassembled WGS sequence"/>
</dbReference>